<dbReference type="OrthoDB" id="3340081at2"/>
<dbReference type="RefSeq" id="WP_139128756.1">
    <property type="nucleotide sequence ID" value="NZ_FMDM01000030.1"/>
</dbReference>
<dbReference type="Proteomes" id="UP000199360">
    <property type="component" value="Unassembled WGS sequence"/>
</dbReference>
<organism evidence="2 3">
    <name type="scientific">Micromonospora humi</name>
    <dbReference type="NCBI Taxonomy" id="745366"/>
    <lineage>
        <taxon>Bacteria</taxon>
        <taxon>Bacillati</taxon>
        <taxon>Actinomycetota</taxon>
        <taxon>Actinomycetes</taxon>
        <taxon>Micromonosporales</taxon>
        <taxon>Micromonosporaceae</taxon>
        <taxon>Micromonospora</taxon>
    </lineage>
</organism>
<dbReference type="AlphaFoldDB" id="A0A1C5K9Z1"/>
<gene>
    <name evidence="2" type="ORF">GA0070213_13014</name>
</gene>
<evidence type="ECO:0000313" key="3">
    <source>
        <dbReference type="Proteomes" id="UP000199360"/>
    </source>
</evidence>
<sequence length="313" mass="34404">MSDQNPRSTPRPGRARKRAIREQAARTGVPYSVAARQLEAVGLQPGETLSSYGRTIYPTGFDSHRQLLIERRERRSFEERVADTRRAGALPDGRAQHLVERFPPTRGPKGTGVGPLYHGEGRQELLAMLFIVVAAESPGLLPEVGDLAWISEMGEETALDMACAELDREARRLLDREPAVLWPAIEKALAAAEHSADWQIRQEAIRHTALFRTMVTPREGYAGEPYVEGLPIAGVRQILDALLIVADDGHAPGTRVRLLRDSHQGRTATILGAVWGPSGPPVGYDVWVDETKTALSARPDELVVLADQESLPR</sequence>
<protein>
    <submittedName>
        <fullName evidence="2">Uncharacterized protein</fullName>
    </submittedName>
</protein>
<feature type="region of interest" description="Disordered" evidence="1">
    <location>
        <begin position="1"/>
        <end position="24"/>
    </location>
</feature>
<evidence type="ECO:0000256" key="1">
    <source>
        <dbReference type="SAM" id="MobiDB-lite"/>
    </source>
</evidence>
<reference evidence="3" key="1">
    <citation type="submission" date="2016-06" db="EMBL/GenBank/DDBJ databases">
        <authorList>
            <person name="Varghese N."/>
            <person name="Submissions Spin"/>
        </authorList>
    </citation>
    <scope>NUCLEOTIDE SEQUENCE [LARGE SCALE GENOMIC DNA]</scope>
    <source>
        <strain evidence="3">DSM 45647</strain>
    </source>
</reference>
<proteinExistence type="predicted"/>
<dbReference type="EMBL" id="FMDM01000030">
    <property type="protein sequence ID" value="SCG79548.1"/>
    <property type="molecule type" value="Genomic_DNA"/>
</dbReference>
<keyword evidence="3" id="KW-1185">Reference proteome</keyword>
<evidence type="ECO:0000313" key="2">
    <source>
        <dbReference type="EMBL" id="SCG79548.1"/>
    </source>
</evidence>
<accession>A0A1C5K9Z1</accession>
<name>A0A1C5K9Z1_9ACTN</name>
<dbReference type="STRING" id="745366.GA0070213_13014"/>